<feature type="region of interest" description="Disordered" evidence="1">
    <location>
        <begin position="979"/>
        <end position="1011"/>
    </location>
</feature>
<protein>
    <recommendedName>
        <fullName evidence="2">F-box domain-containing protein</fullName>
    </recommendedName>
</protein>
<comment type="caution">
    <text evidence="3">The sequence shown here is derived from an EMBL/GenBank/DDBJ whole genome shotgun (WGS) entry which is preliminary data.</text>
</comment>
<dbReference type="Gene3D" id="1.20.1280.50">
    <property type="match status" value="1"/>
</dbReference>
<dbReference type="GO" id="GO:0043161">
    <property type="term" value="P:proteasome-mediated ubiquitin-dependent protein catabolic process"/>
    <property type="evidence" value="ECO:0007669"/>
    <property type="project" value="TreeGrafter"/>
</dbReference>
<feature type="region of interest" description="Disordered" evidence="1">
    <location>
        <begin position="656"/>
        <end position="676"/>
    </location>
</feature>
<feature type="compositionally biased region" description="Basic and acidic residues" evidence="1">
    <location>
        <begin position="1097"/>
        <end position="1113"/>
    </location>
</feature>
<sequence length="1138" mass="123901">MQPELPNVLNNTLAETHSSHSTVASQHGVNASDLSLPAILHEDGRGDEAVAVDEDTAAVDELSQTRLSQNSPLPRNRIIDHENALSPSPQKKSDGPAFEVIKKQRKPGDKHSPIANLPNELLTHALSHLPPNDLSAVALVSRRLHDLVTTPHAWRVAFSRYFPGPDSLATASDYLASDEDHAGLRSERRDFTRLTALASWRSEYILRTRLLRSLERGKPMQLLSSVVTGRSGTSKVPTPHVDYLARLPTTVNQLHATFGGNLNKRLPAFIHGADDVGMASTSDPHNGKPDNWGLSDPQFFLQFAERHPGDAQWGLGPGTIVGVPNVMDVSQPHGLVHGEGSPGGSIYYRSVEEMRGRFLALPLELDSAELGIPRLMPSLDAVCSIWIAKSATILSLTEGLVGILAGSSSGIVSAYSLGTNDVSDSRLPRGEPTARWVVSPGVPIIGISVDEHYSPKRHAQNRIWCVVLNALGELFYLTKFPKRAHAGRRIQLDEPSTERLAWATGRTVHWNLVEPSRRMARPNPYRDSDMDGSYSPQTSWDGMCLTSDQITAETREVENFIRRKPIDFRTSCLGWDMQRRLEVDFAADDDNNAGESIFVFQCGLHEDTTASARRFTRCRFPRREEPSPSIAEAALKVSVDPPSLFGGQVEPVQLAAPRLSSSRQSSRSMSPDSSKVEEWRLSELSFGGPKAVQISATAIDPSTFSCMTLSEDPVLGFSCASTASSPFDSPFSDSKIAGSAADIPGQRARFVAVGTQTGSVFLWNMRAPISKSAEIVNMIDPIRIIYTDSPQISSLALTALYVVHGGNDGLVQAWDPLASTMQPVRTINSRFSSRARRRLVQAQASLQGVGINMYAAGAICLDPDPTVLRGMVSIGNQLRYWSYSSSAADAYRSKKRNLRRSERGSNNGGGGPSFSASGRSKIKDYIAHERHELEREQIQKQRDADRLAGRFGIDLLEDEDQALAYAALLSAESLENDAKRRQSAGSTADSDSTISRANILTPSSSPPVKGEDELDADIAEAIRLSLELSGGASYQHSDLPKVDIPEDPVLDIPIKYSNKQRKASPSSSARPKVPAAAGGRIDKEMDDLEFALQLSLAEERSRKERNGEQHGDDENLADEFPTLGPAPGSKGKGRAWGS</sequence>
<dbReference type="GO" id="GO:0008540">
    <property type="term" value="C:proteasome regulatory particle, base subcomplex"/>
    <property type="evidence" value="ECO:0007669"/>
    <property type="project" value="TreeGrafter"/>
</dbReference>
<evidence type="ECO:0000313" key="3">
    <source>
        <dbReference type="EMBL" id="KAF2083919.1"/>
    </source>
</evidence>
<name>A0A9P4HLQ3_9PEZI</name>
<dbReference type="PROSITE" id="PS50181">
    <property type="entry name" value="FBOX"/>
    <property type="match status" value="1"/>
</dbReference>
<dbReference type="GO" id="GO:0005829">
    <property type="term" value="C:cytosol"/>
    <property type="evidence" value="ECO:0007669"/>
    <property type="project" value="TreeGrafter"/>
</dbReference>
<dbReference type="Proteomes" id="UP000799776">
    <property type="component" value="Unassembled WGS sequence"/>
</dbReference>
<feature type="compositionally biased region" description="Polar residues" evidence="1">
    <location>
        <begin position="983"/>
        <end position="1003"/>
    </location>
</feature>
<dbReference type="OrthoDB" id="2095648at2759"/>
<dbReference type="GO" id="GO:0031593">
    <property type="term" value="F:polyubiquitin modification-dependent protein binding"/>
    <property type="evidence" value="ECO:0007669"/>
    <property type="project" value="TreeGrafter"/>
</dbReference>
<feature type="region of interest" description="Disordered" evidence="1">
    <location>
        <begin position="1056"/>
        <end position="1138"/>
    </location>
</feature>
<organism evidence="3 4">
    <name type="scientific">Saccharata proteae CBS 121410</name>
    <dbReference type="NCBI Taxonomy" id="1314787"/>
    <lineage>
        <taxon>Eukaryota</taxon>
        <taxon>Fungi</taxon>
        <taxon>Dikarya</taxon>
        <taxon>Ascomycota</taxon>
        <taxon>Pezizomycotina</taxon>
        <taxon>Dothideomycetes</taxon>
        <taxon>Dothideomycetes incertae sedis</taxon>
        <taxon>Botryosphaeriales</taxon>
        <taxon>Saccharataceae</taxon>
        <taxon>Saccharata</taxon>
    </lineage>
</organism>
<dbReference type="Pfam" id="PF12937">
    <property type="entry name" value="F-box-like"/>
    <property type="match status" value="1"/>
</dbReference>
<keyword evidence="4" id="KW-1185">Reference proteome</keyword>
<dbReference type="InterPro" id="IPR027040">
    <property type="entry name" value="PSMD4"/>
</dbReference>
<gene>
    <name evidence="3" type="ORF">K490DRAFT_50411</name>
</gene>
<evidence type="ECO:0000259" key="2">
    <source>
        <dbReference type="PROSITE" id="PS50181"/>
    </source>
</evidence>
<dbReference type="AlphaFoldDB" id="A0A9P4HLQ3"/>
<proteinExistence type="predicted"/>
<dbReference type="SUPFAM" id="SSF81383">
    <property type="entry name" value="F-box domain"/>
    <property type="match status" value="1"/>
</dbReference>
<reference evidence="3" key="1">
    <citation type="journal article" date="2020" name="Stud. Mycol.">
        <title>101 Dothideomycetes genomes: a test case for predicting lifestyles and emergence of pathogens.</title>
        <authorList>
            <person name="Haridas S."/>
            <person name="Albert R."/>
            <person name="Binder M."/>
            <person name="Bloem J."/>
            <person name="Labutti K."/>
            <person name="Salamov A."/>
            <person name="Andreopoulos B."/>
            <person name="Baker S."/>
            <person name="Barry K."/>
            <person name="Bills G."/>
            <person name="Bluhm B."/>
            <person name="Cannon C."/>
            <person name="Castanera R."/>
            <person name="Culley D."/>
            <person name="Daum C."/>
            <person name="Ezra D."/>
            <person name="Gonzalez J."/>
            <person name="Henrissat B."/>
            <person name="Kuo A."/>
            <person name="Liang C."/>
            <person name="Lipzen A."/>
            <person name="Lutzoni F."/>
            <person name="Magnuson J."/>
            <person name="Mondo S."/>
            <person name="Nolan M."/>
            <person name="Ohm R."/>
            <person name="Pangilinan J."/>
            <person name="Park H.-J."/>
            <person name="Ramirez L."/>
            <person name="Alfaro M."/>
            <person name="Sun H."/>
            <person name="Tritt A."/>
            <person name="Yoshinaga Y."/>
            <person name="Zwiers L.-H."/>
            <person name="Turgeon B."/>
            <person name="Goodwin S."/>
            <person name="Spatafora J."/>
            <person name="Crous P."/>
            <person name="Grigoriev I."/>
        </authorList>
    </citation>
    <scope>NUCLEOTIDE SEQUENCE</scope>
    <source>
        <strain evidence="3">CBS 121410</strain>
    </source>
</reference>
<dbReference type="InterPro" id="IPR036322">
    <property type="entry name" value="WD40_repeat_dom_sf"/>
</dbReference>
<dbReference type="SUPFAM" id="SSF50978">
    <property type="entry name" value="WD40 repeat-like"/>
    <property type="match status" value="1"/>
</dbReference>
<feature type="domain" description="F-box" evidence="2">
    <location>
        <begin position="111"/>
        <end position="157"/>
    </location>
</feature>
<dbReference type="PANTHER" id="PTHR10223">
    <property type="entry name" value="26S PROTEASOME NON-ATPASE REGULATORY SUBUNIT 4"/>
    <property type="match status" value="1"/>
</dbReference>
<dbReference type="GO" id="GO:0005634">
    <property type="term" value="C:nucleus"/>
    <property type="evidence" value="ECO:0007669"/>
    <property type="project" value="TreeGrafter"/>
</dbReference>
<accession>A0A9P4HLQ3</accession>
<feature type="region of interest" description="Disordered" evidence="1">
    <location>
        <begin position="894"/>
        <end position="920"/>
    </location>
</feature>
<dbReference type="InterPro" id="IPR001810">
    <property type="entry name" value="F-box_dom"/>
</dbReference>
<dbReference type="PANTHER" id="PTHR10223:SF2">
    <property type="entry name" value="F-BOX AND WD DOMAIN PROTEIN (AFU_ORTHOLOGUE AFUA_6G11400)"/>
    <property type="match status" value="1"/>
</dbReference>
<dbReference type="CDD" id="cd09917">
    <property type="entry name" value="F-box_SF"/>
    <property type="match status" value="1"/>
</dbReference>
<dbReference type="EMBL" id="ML978751">
    <property type="protein sequence ID" value="KAF2083919.1"/>
    <property type="molecule type" value="Genomic_DNA"/>
</dbReference>
<evidence type="ECO:0000313" key="4">
    <source>
        <dbReference type="Proteomes" id="UP000799776"/>
    </source>
</evidence>
<feature type="compositionally biased region" description="Low complexity" evidence="1">
    <location>
        <begin position="658"/>
        <end position="673"/>
    </location>
</feature>
<dbReference type="InterPro" id="IPR036047">
    <property type="entry name" value="F-box-like_dom_sf"/>
</dbReference>
<evidence type="ECO:0000256" key="1">
    <source>
        <dbReference type="SAM" id="MobiDB-lite"/>
    </source>
</evidence>